<dbReference type="SUPFAM" id="SSF143011">
    <property type="entry name" value="RelE-like"/>
    <property type="match status" value="1"/>
</dbReference>
<dbReference type="InterPro" id="IPR035093">
    <property type="entry name" value="RelE/ParE_toxin_dom_sf"/>
</dbReference>
<gene>
    <name evidence="1" type="ORF">SAMN05216526_0781</name>
</gene>
<dbReference type="Proteomes" id="UP000223759">
    <property type="component" value="Unassembled WGS sequence"/>
</dbReference>
<evidence type="ECO:0000313" key="2">
    <source>
        <dbReference type="Proteomes" id="UP000223759"/>
    </source>
</evidence>
<evidence type="ECO:0000313" key="1">
    <source>
        <dbReference type="EMBL" id="SIT67159.1"/>
    </source>
</evidence>
<dbReference type="Gene3D" id="3.30.2310.20">
    <property type="entry name" value="RelE-like"/>
    <property type="match status" value="1"/>
</dbReference>
<proteinExistence type="predicted"/>
<protein>
    <submittedName>
        <fullName evidence="1">Proteic killer suppression protein</fullName>
    </submittedName>
</protein>
<accession>A0A1R3VR43</accession>
<sequence>MEIHVKNAKLRKLLEVQSQAVQKLGKAAAKKLATRRGELVAATSVTDLRTGDPHPLKGDRVGQYSVDLDGGRRLLFEPAHEIWPTKEDGGIDWARVTEIRIILIGDYHD</sequence>
<dbReference type="STRING" id="233100.SAMN05216526_0781"/>
<dbReference type="AlphaFoldDB" id="A0A1R3VR43"/>
<dbReference type="RefSeq" id="WP_076755081.1">
    <property type="nucleotide sequence ID" value="NZ_CP023018.1"/>
</dbReference>
<organism evidence="1 2">
    <name type="scientific">Ectothiorhodosinus mongolicus</name>
    <dbReference type="NCBI Taxonomy" id="233100"/>
    <lineage>
        <taxon>Bacteria</taxon>
        <taxon>Pseudomonadati</taxon>
        <taxon>Pseudomonadota</taxon>
        <taxon>Gammaproteobacteria</taxon>
        <taxon>Chromatiales</taxon>
        <taxon>Ectothiorhodospiraceae</taxon>
        <taxon>Ectothiorhodosinus</taxon>
    </lineage>
</organism>
<reference evidence="1 2" key="1">
    <citation type="submission" date="2017-01" db="EMBL/GenBank/DDBJ databases">
        <authorList>
            <person name="Mah S.A."/>
            <person name="Swanson W.J."/>
            <person name="Moy G.W."/>
            <person name="Vacquier V.D."/>
        </authorList>
    </citation>
    <scope>NUCLEOTIDE SEQUENCE [LARGE SCALE GENOMIC DNA]</scope>
    <source>
        <strain evidence="1 2">M9</strain>
    </source>
</reference>
<dbReference type="OrthoDB" id="9801102at2"/>
<name>A0A1R3VR43_9GAMM</name>
<dbReference type="EMBL" id="FTPK01000001">
    <property type="protein sequence ID" value="SIT67159.1"/>
    <property type="molecule type" value="Genomic_DNA"/>
</dbReference>
<keyword evidence="2" id="KW-1185">Reference proteome</keyword>